<evidence type="ECO:0000256" key="1">
    <source>
        <dbReference type="ARBA" id="ARBA00023015"/>
    </source>
</evidence>
<keyword evidence="3" id="KW-0804">Transcription</keyword>
<dbReference type="PANTHER" id="PTHR30055:SF234">
    <property type="entry name" value="HTH-TYPE TRANSCRIPTIONAL REGULATOR BETI"/>
    <property type="match status" value="1"/>
</dbReference>
<keyword evidence="8" id="KW-1185">Reference proteome</keyword>
<evidence type="ECO:0000256" key="5">
    <source>
        <dbReference type="SAM" id="MobiDB-lite"/>
    </source>
</evidence>
<dbReference type="GO" id="GO:0003700">
    <property type="term" value="F:DNA-binding transcription factor activity"/>
    <property type="evidence" value="ECO:0007669"/>
    <property type="project" value="TreeGrafter"/>
</dbReference>
<dbReference type="InterPro" id="IPR036271">
    <property type="entry name" value="Tet_transcr_reg_TetR-rel_C_sf"/>
</dbReference>
<feature type="region of interest" description="Disordered" evidence="5">
    <location>
        <begin position="1"/>
        <end position="20"/>
    </location>
</feature>
<dbReference type="PROSITE" id="PS50977">
    <property type="entry name" value="HTH_TETR_2"/>
    <property type="match status" value="1"/>
</dbReference>
<dbReference type="Proteomes" id="UP000634476">
    <property type="component" value="Unassembled WGS sequence"/>
</dbReference>
<name>A0A8J3WXP0_9ACTN</name>
<evidence type="ECO:0000256" key="4">
    <source>
        <dbReference type="PROSITE-ProRule" id="PRU00335"/>
    </source>
</evidence>
<evidence type="ECO:0000259" key="6">
    <source>
        <dbReference type="PROSITE" id="PS50977"/>
    </source>
</evidence>
<accession>A0A8J3WXP0</accession>
<feature type="domain" description="HTH tetR-type" evidence="6">
    <location>
        <begin position="18"/>
        <end position="78"/>
    </location>
</feature>
<feature type="DNA-binding region" description="H-T-H motif" evidence="4">
    <location>
        <begin position="41"/>
        <end position="60"/>
    </location>
</feature>
<evidence type="ECO:0000313" key="7">
    <source>
        <dbReference type="EMBL" id="GII03052.1"/>
    </source>
</evidence>
<dbReference type="SUPFAM" id="SSF48498">
    <property type="entry name" value="Tetracyclin repressor-like, C-terminal domain"/>
    <property type="match status" value="1"/>
</dbReference>
<evidence type="ECO:0000313" key="8">
    <source>
        <dbReference type="Proteomes" id="UP000634476"/>
    </source>
</evidence>
<sequence>MTEETRRPGRRRGNGESPQTREAILEAALAAFEEKGYTATTIRGVATAAGVDPALVMHFFGSKDGLFDAAIRGPGMPLRRLRDVFGAGPPDGLGERLIRRYLSIWDDPVTGPRLHAVMQAAASSPAAAGILKDFMVAEVLRPLAELVTGDDAETRAILAASQMIGVAITRYVLRVDPMAALTTDQLATAVAPTLQRYLTGDLGL</sequence>
<keyword evidence="2 4" id="KW-0238">DNA-binding</keyword>
<keyword evidence="1" id="KW-0805">Transcription regulation</keyword>
<dbReference type="Gene3D" id="1.10.357.10">
    <property type="entry name" value="Tetracycline Repressor, domain 2"/>
    <property type="match status" value="1"/>
</dbReference>
<evidence type="ECO:0000256" key="3">
    <source>
        <dbReference type="ARBA" id="ARBA00023163"/>
    </source>
</evidence>
<gene>
    <name evidence="7" type="ORF">Pta02_50600</name>
</gene>
<dbReference type="InterPro" id="IPR001647">
    <property type="entry name" value="HTH_TetR"/>
</dbReference>
<comment type="caution">
    <text evidence="7">The sequence shown here is derived from an EMBL/GenBank/DDBJ whole genome shotgun (WGS) entry which is preliminary data.</text>
</comment>
<dbReference type="PRINTS" id="PR00455">
    <property type="entry name" value="HTHTETR"/>
</dbReference>
<dbReference type="SUPFAM" id="SSF46689">
    <property type="entry name" value="Homeodomain-like"/>
    <property type="match status" value="1"/>
</dbReference>
<organism evidence="7 8">
    <name type="scientific">Planobispora takensis</name>
    <dbReference type="NCBI Taxonomy" id="1367882"/>
    <lineage>
        <taxon>Bacteria</taxon>
        <taxon>Bacillati</taxon>
        <taxon>Actinomycetota</taxon>
        <taxon>Actinomycetes</taxon>
        <taxon>Streptosporangiales</taxon>
        <taxon>Streptosporangiaceae</taxon>
        <taxon>Planobispora</taxon>
    </lineage>
</organism>
<dbReference type="InterPro" id="IPR050109">
    <property type="entry name" value="HTH-type_TetR-like_transc_reg"/>
</dbReference>
<dbReference type="GO" id="GO:0000976">
    <property type="term" value="F:transcription cis-regulatory region binding"/>
    <property type="evidence" value="ECO:0007669"/>
    <property type="project" value="TreeGrafter"/>
</dbReference>
<protein>
    <submittedName>
        <fullName evidence="7">TetR family transcriptional regulator</fullName>
    </submittedName>
</protein>
<dbReference type="InterPro" id="IPR041678">
    <property type="entry name" value="TetR_C_16"/>
</dbReference>
<dbReference type="Gene3D" id="1.10.10.60">
    <property type="entry name" value="Homeodomain-like"/>
    <property type="match status" value="1"/>
</dbReference>
<dbReference type="PANTHER" id="PTHR30055">
    <property type="entry name" value="HTH-TYPE TRANSCRIPTIONAL REGULATOR RUTR"/>
    <property type="match status" value="1"/>
</dbReference>
<proteinExistence type="predicted"/>
<dbReference type="Pfam" id="PF00440">
    <property type="entry name" value="TetR_N"/>
    <property type="match status" value="1"/>
</dbReference>
<dbReference type="RefSeq" id="WP_203877354.1">
    <property type="nucleotide sequence ID" value="NZ_BOOK01000036.1"/>
</dbReference>
<dbReference type="InterPro" id="IPR009057">
    <property type="entry name" value="Homeodomain-like_sf"/>
</dbReference>
<dbReference type="AlphaFoldDB" id="A0A8J3WXP0"/>
<evidence type="ECO:0000256" key="2">
    <source>
        <dbReference type="ARBA" id="ARBA00023125"/>
    </source>
</evidence>
<reference evidence="7" key="1">
    <citation type="submission" date="2021-01" db="EMBL/GenBank/DDBJ databases">
        <title>Whole genome shotgun sequence of Planobispora takensis NBRC 109077.</title>
        <authorList>
            <person name="Komaki H."/>
            <person name="Tamura T."/>
        </authorList>
    </citation>
    <scope>NUCLEOTIDE SEQUENCE</scope>
    <source>
        <strain evidence="7">NBRC 109077</strain>
    </source>
</reference>
<dbReference type="Pfam" id="PF17920">
    <property type="entry name" value="TetR_C_16"/>
    <property type="match status" value="1"/>
</dbReference>
<dbReference type="EMBL" id="BOOK01000036">
    <property type="protein sequence ID" value="GII03052.1"/>
    <property type="molecule type" value="Genomic_DNA"/>
</dbReference>